<dbReference type="EMBL" id="VRTY01000022">
    <property type="protein sequence ID" value="TXK48729.1"/>
    <property type="molecule type" value="Genomic_DNA"/>
</dbReference>
<evidence type="ECO:0000256" key="2">
    <source>
        <dbReference type="ARBA" id="ARBA00022692"/>
    </source>
</evidence>
<keyword evidence="3 5" id="KW-1133">Transmembrane helix</keyword>
<feature type="transmembrane region" description="Helical" evidence="5">
    <location>
        <begin position="198"/>
        <end position="215"/>
    </location>
</feature>
<dbReference type="PANTHER" id="PTHR43701">
    <property type="entry name" value="MEMBRANE TRANSPORTER PROTEIN MJ0441-RELATED"/>
    <property type="match status" value="1"/>
</dbReference>
<keyword evidence="4 5" id="KW-0472">Membrane</keyword>
<name>A0A5C8K7K6_9BACT</name>
<feature type="transmembrane region" description="Helical" evidence="5">
    <location>
        <begin position="126"/>
        <end position="147"/>
    </location>
</feature>
<protein>
    <recommendedName>
        <fullName evidence="5">Probable membrane transporter protein</fullName>
    </recommendedName>
</protein>
<evidence type="ECO:0000313" key="7">
    <source>
        <dbReference type="Proteomes" id="UP000321926"/>
    </source>
</evidence>
<sequence length="245" mass="26441">MNYDLLIATSLLIVGFLYASVGHGGASGYLAVLSIFAVPVVVYKPMILVLNMLVAGIGFYQFYRAGYFKWKLLWPFLITSIPLAFIGSRVSLPEGNFNLLLGLALLLPVIRLLGFGPKEKQEQRELNLTTALLWGIVIGFLSGLLNIGGGIFLSPLLVLLAWANAKQAAAVSSLFIFFNSLAGLLGSSFTTYTISNSAYIWFAAALVGGTAGAYFGSQRFAQTTVRYLLTAVLGIASVKLIFFMQ</sequence>
<dbReference type="InterPro" id="IPR051598">
    <property type="entry name" value="TSUP/Inactive_protease-like"/>
</dbReference>
<dbReference type="OrthoDB" id="560496at2"/>
<dbReference type="AlphaFoldDB" id="A0A5C8K7K6"/>
<feature type="transmembrane region" description="Helical" evidence="5">
    <location>
        <begin position="167"/>
        <end position="186"/>
    </location>
</feature>
<evidence type="ECO:0000256" key="4">
    <source>
        <dbReference type="ARBA" id="ARBA00023136"/>
    </source>
</evidence>
<feature type="transmembrane region" description="Helical" evidence="5">
    <location>
        <begin position="227"/>
        <end position="244"/>
    </location>
</feature>
<dbReference type="PANTHER" id="PTHR43701:SF5">
    <property type="entry name" value="MEMBRANE TRANSPORTER PROTEIN-RELATED"/>
    <property type="match status" value="1"/>
</dbReference>
<feature type="transmembrane region" description="Helical" evidence="5">
    <location>
        <begin position="29"/>
        <end position="60"/>
    </location>
</feature>
<comment type="similarity">
    <text evidence="5">Belongs to the 4-toluene sulfonate uptake permease (TSUP) (TC 2.A.102) family.</text>
</comment>
<evidence type="ECO:0000256" key="3">
    <source>
        <dbReference type="ARBA" id="ARBA00022989"/>
    </source>
</evidence>
<proteinExistence type="inferred from homology"/>
<accession>A0A5C8K7K6</accession>
<keyword evidence="5" id="KW-1003">Cell membrane</keyword>
<evidence type="ECO:0000313" key="6">
    <source>
        <dbReference type="EMBL" id="TXK48729.1"/>
    </source>
</evidence>
<dbReference type="GO" id="GO:0005886">
    <property type="term" value="C:plasma membrane"/>
    <property type="evidence" value="ECO:0007669"/>
    <property type="project" value="UniProtKB-SubCell"/>
</dbReference>
<keyword evidence="2 5" id="KW-0812">Transmembrane</keyword>
<feature type="transmembrane region" description="Helical" evidence="5">
    <location>
        <begin position="97"/>
        <end position="114"/>
    </location>
</feature>
<feature type="transmembrane region" description="Helical" evidence="5">
    <location>
        <begin position="72"/>
        <end position="91"/>
    </location>
</feature>
<dbReference type="InterPro" id="IPR002781">
    <property type="entry name" value="TM_pro_TauE-like"/>
</dbReference>
<comment type="subcellular location">
    <subcellularLocation>
        <location evidence="5">Cell membrane</location>
        <topology evidence="5">Multi-pass membrane protein</topology>
    </subcellularLocation>
    <subcellularLocation>
        <location evidence="1">Membrane</location>
        <topology evidence="1">Multi-pass membrane protein</topology>
    </subcellularLocation>
</comment>
<evidence type="ECO:0000256" key="5">
    <source>
        <dbReference type="RuleBase" id="RU363041"/>
    </source>
</evidence>
<dbReference type="RefSeq" id="WP_147921155.1">
    <property type="nucleotide sequence ID" value="NZ_VRTY01000022.1"/>
</dbReference>
<comment type="caution">
    <text evidence="6">The sequence shown here is derived from an EMBL/GenBank/DDBJ whole genome shotgun (WGS) entry which is preliminary data.</text>
</comment>
<keyword evidence="7" id="KW-1185">Reference proteome</keyword>
<dbReference type="Pfam" id="PF01925">
    <property type="entry name" value="TauE"/>
    <property type="match status" value="1"/>
</dbReference>
<dbReference type="Proteomes" id="UP000321926">
    <property type="component" value="Unassembled WGS sequence"/>
</dbReference>
<reference evidence="6 7" key="1">
    <citation type="submission" date="2019-08" db="EMBL/GenBank/DDBJ databases">
        <authorList>
            <person name="Shi S."/>
        </authorList>
    </citation>
    <scope>NUCLEOTIDE SEQUENCE [LARGE SCALE GENOMIC DNA]</scope>
    <source>
        <strain evidence="6 7">GY10130</strain>
    </source>
</reference>
<gene>
    <name evidence="6" type="ORF">FVR03_07660</name>
</gene>
<organism evidence="6 7">
    <name type="scientific">Pontibacter qinzhouensis</name>
    <dbReference type="NCBI Taxonomy" id="2603253"/>
    <lineage>
        <taxon>Bacteria</taxon>
        <taxon>Pseudomonadati</taxon>
        <taxon>Bacteroidota</taxon>
        <taxon>Cytophagia</taxon>
        <taxon>Cytophagales</taxon>
        <taxon>Hymenobacteraceae</taxon>
        <taxon>Pontibacter</taxon>
    </lineage>
</organism>
<evidence type="ECO:0000256" key="1">
    <source>
        <dbReference type="ARBA" id="ARBA00004141"/>
    </source>
</evidence>